<evidence type="ECO:0000259" key="15">
    <source>
        <dbReference type="PROSITE" id="PS51485"/>
    </source>
</evidence>
<feature type="chain" id="PRO_5024445693" description="Phytocyanin domain-containing protein" evidence="14">
    <location>
        <begin position="32"/>
        <end position="573"/>
    </location>
</feature>
<dbReference type="InterPro" id="IPR032675">
    <property type="entry name" value="LRR_dom_sf"/>
</dbReference>
<dbReference type="AlphaFoldDB" id="A0A5N6RRX6"/>
<evidence type="ECO:0000256" key="14">
    <source>
        <dbReference type="SAM" id="SignalP"/>
    </source>
</evidence>
<organism evidence="16 17">
    <name type="scientific">Carpinus fangiana</name>
    <dbReference type="NCBI Taxonomy" id="176857"/>
    <lineage>
        <taxon>Eukaryota</taxon>
        <taxon>Viridiplantae</taxon>
        <taxon>Streptophyta</taxon>
        <taxon>Embryophyta</taxon>
        <taxon>Tracheophyta</taxon>
        <taxon>Spermatophyta</taxon>
        <taxon>Magnoliopsida</taxon>
        <taxon>eudicotyledons</taxon>
        <taxon>Gunneridae</taxon>
        <taxon>Pentapetalae</taxon>
        <taxon>rosids</taxon>
        <taxon>fabids</taxon>
        <taxon>Fagales</taxon>
        <taxon>Betulaceae</taxon>
        <taxon>Carpinus</taxon>
    </lineage>
</organism>
<dbReference type="Pfam" id="PF00560">
    <property type="entry name" value="LRR_1"/>
    <property type="match status" value="2"/>
</dbReference>
<accession>A0A5N6RRX6</accession>
<dbReference type="PANTHER" id="PTHR48054">
    <property type="entry name" value="RECEPTOR KINASE-LIKE PROTEIN XA21"/>
    <property type="match status" value="1"/>
</dbReference>
<dbReference type="GO" id="GO:0098552">
    <property type="term" value="C:side of membrane"/>
    <property type="evidence" value="ECO:0007669"/>
    <property type="project" value="UniProtKB-KW"/>
</dbReference>
<dbReference type="GO" id="GO:0051707">
    <property type="term" value="P:response to other organism"/>
    <property type="evidence" value="ECO:0007669"/>
    <property type="project" value="UniProtKB-ARBA"/>
</dbReference>
<evidence type="ECO:0000256" key="2">
    <source>
        <dbReference type="ARBA" id="ARBA00022475"/>
    </source>
</evidence>
<evidence type="ECO:0000313" key="16">
    <source>
        <dbReference type="EMBL" id="KAE8125002.1"/>
    </source>
</evidence>
<keyword evidence="4" id="KW-0336">GPI-anchor</keyword>
<keyword evidence="7 13" id="KW-0472">Membrane</keyword>
<dbReference type="FunFam" id="2.60.40.420:FF:000010">
    <property type="entry name" value="Early nodulin-like protein 1"/>
    <property type="match status" value="1"/>
</dbReference>
<feature type="transmembrane region" description="Helical" evidence="13">
    <location>
        <begin position="553"/>
        <end position="572"/>
    </location>
</feature>
<protein>
    <recommendedName>
        <fullName evidence="15">Phytocyanin domain-containing protein</fullName>
    </recommendedName>
</protein>
<dbReference type="SUPFAM" id="SSF52058">
    <property type="entry name" value="L domain-like"/>
    <property type="match status" value="1"/>
</dbReference>
<keyword evidence="17" id="KW-1185">Reference proteome</keyword>
<dbReference type="Pfam" id="PF13855">
    <property type="entry name" value="LRR_8"/>
    <property type="match status" value="1"/>
</dbReference>
<evidence type="ECO:0000256" key="7">
    <source>
        <dbReference type="ARBA" id="ARBA00023136"/>
    </source>
</evidence>
<dbReference type="GO" id="GO:0005886">
    <property type="term" value="C:plasma membrane"/>
    <property type="evidence" value="ECO:0007669"/>
    <property type="project" value="UniProtKB-SubCell"/>
</dbReference>
<dbReference type="GO" id="GO:0009055">
    <property type="term" value="F:electron transfer activity"/>
    <property type="evidence" value="ECO:0007669"/>
    <property type="project" value="InterPro"/>
</dbReference>
<evidence type="ECO:0000256" key="12">
    <source>
        <dbReference type="SAM" id="MobiDB-lite"/>
    </source>
</evidence>
<evidence type="ECO:0000313" key="17">
    <source>
        <dbReference type="Proteomes" id="UP000327013"/>
    </source>
</evidence>
<evidence type="ECO:0000256" key="5">
    <source>
        <dbReference type="ARBA" id="ARBA00022729"/>
    </source>
</evidence>
<keyword evidence="2" id="KW-1003">Cell membrane</keyword>
<comment type="subcellular location">
    <subcellularLocation>
        <location evidence="1">Cell membrane</location>
        <topology evidence="1">Lipid-anchor</topology>
        <topology evidence="1">GPI-anchor</topology>
    </subcellularLocation>
</comment>
<feature type="compositionally biased region" description="Low complexity" evidence="12">
    <location>
        <begin position="535"/>
        <end position="546"/>
    </location>
</feature>
<dbReference type="InterPro" id="IPR008972">
    <property type="entry name" value="Cupredoxin"/>
</dbReference>
<evidence type="ECO:0000256" key="3">
    <source>
        <dbReference type="ARBA" id="ARBA00022614"/>
    </source>
</evidence>
<evidence type="ECO:0000256" key="4">
    <source>
        <dbReference type="ARBA" id="ARBA00022622"/>
    </source>
</evidence>
<evidence type="ECO:0000256" key="9">
    <source>
        <dbReference type="ARBA" id="ARBA00023180"/>
    </source>
</evidence>
<sequence>MGRAMRKSIWTFQMFVRFVFVIVGSFVSCKGQEDMMSSSIAPMKKQEQEALYSAIQGFVGNSWNGSDLYPDPCGWTPIQGVSCDLYDGFWYATAINIGPVYDNSLRCTRRAEFTHHLFMLKHLRILSFFNCFFSPHKNPVRIPTSNWEIFTNTLQSLEFRSNPGLIGTIPNTIGYLKNLQSLVILHNGLTGELPPEIGNLVKLRRLVLAGNRFVGRIPESFGDLIELLIVDLSRNKVSGSLPLTFGNLTSLLKLDLSNNMLKGELPSEIGRLKNLTLLDLGSNKFSGGLAQALEQMVSLKDMVISNNPIGGDLNGIQWQKLKKLEVLDLSHMGLTGEIPESMAELKRLRFLGLNNNSLSGNLSPRLASLPCITSLYVYGNNLTGKLEFSEGFYKKMGQRFGAWDNPNLCHLQGALMSETGKFPNGVKAFGGDRGWVVPKSKHDRQMYNQWASTNRFKVDDTVHFKFKKDSVLVVSEDEYEKCHSAHPLFFSNDGDGVFKLDRPGLFYFISGAAGHCERGQKMVVKVLEPANPPQSDNNTTSTDSSNKSGATPMAVVSSPVVVLFIMLSFFGVL</sequence>
<evidence type="ECO:0000256" key="8">
    <source>
        <dbReference type="ARBA" id="ARBA00023157"/>
    </source>
</evidence>
<dbReference type="PROSITE" id="PS51257">
    <property type="entry name" value="PROKAR_LIPOPROTEIN"/>
    <property type="match status" value="1"/>
</dbReference>
<evidence type="ECO:0000256" key="6">
    <source>
        <dbReference type="ARBA" id="ARBA00022737"/>
    </source>
</evidence>
<dbReference type="OrthoDB" id="676979at2759"/>
<dbReference type="Gene3D" id="3.80.10.10">
    <property type="entry name" value="Ribonuclease Inhibitor"/>
    <property type="match status" value="3"/>
</dbReference>
<keyword evidence="8" id="KW-1015">Disulfide bond</keyword>
<dbReference type="Pfam" id="PF02298">
    <property type="entry name" value="Cu_bind_like"/>
    <property type="match status" value="1"/>
</dbReference>
<dbReference type="CDD" id="cd11019">
    <property type="entry name" value="OsENODL1_like"/>
    <property type="match status" value="1"/>
</dbReference>
<dbReference type="InterPro" id="IPR003245">
    <property type="entry name" value="Phytocyanin_dom"/>
</dbReference>
<dbReference type="SUPFAM" id="SSF49503">
    <property type="entry name" value="Cupredoxins"/>
    <property type="match status" value="1"/>
</dbReference>
<keyword evidence="3" id="KW-0433">Leucine-rich repeat</keyword>
<keyword evidence="5 14" id="KW-0732">Signal</keyword>
<dbReference type="InterPro" id="IPR041846">
    <property type="entry name" value="ENL_dom"/>
</dbReference>
<reference evidence="16 17" key="1">
    <citation type="submission" date="2019-06" db="EMBL/GenBank/DDBJ databases">
        <title>A chromosomal-level reference genome of Carpinus fangiana (Coryloideae, Betulaceae).</title>
        <authorList>
            <person name="Yang X."/>
            <person name="Wang Z."/>
            <person name="Zhang L."/>
            <person name="Hao G."/>
            <person name="Liu J."/>
            <person name="Yang Y."/>
        </authorList>
    </citation>
    <scope>NUCLEOTIDE SEQUENCE [LARGE SCALE GENOMIC DNA]</scope>
    <source>
        <strain evidence="16">Cfa_2016G</strain>
        <tissue evidence="16">Leaf</tissue>
    </source>
</reference>
<keyword evidence="10" id="KW-0449">Lipoprotein</keyword>
<dbReference type="Gene3D" id="2.60.40.420">
    <property type="entry name" value="Cupredoxins - blue copper proteins"/>
    <property type="match status" value="1"/>
</dbReference>
<evidence type="ECO:0000256" key="11">
    <source>
        <dbReference type="ARBA" id="ARBA00035011"/>
    </source>
</evidence>
<dbReference type="PROSITE" id="PS51485">
    <property type="entry name" value="PHYTOCYANIN"/>
    <property type="match status" value="1"/>
</dbReference>
<dbReference type="InterPro" id="IPR001611">
    <property type="entry name" value="Leu-rich_rpt"/>
</dbReference>
<dbReference type="Proteomes" id="UP000327013">
    <property type="component" value="Chromosome 8"/>
</dbReference>
<keyword evidence="6" id="KW-0677">Repeat</keyword>
<gene>
    <name evidence="16" type="ORF">FH972_019840</name>
</gene>
<keyword evidence="13" id="KW-0812">Transmembrane</keyword>
<dbReference type="InterPro" id="IPR052592">
    <property type="entry name" value="LRR-RLK"/>
</dbReference>
<dbReference type="EMBL" id="CM017328">
    <property type="protein sequence ID" value="KAE8125002.1"/>
    <property type="molecule type" value="Genomic_DNA"/>
</dbReference>
<feature type="signal peptide" evidence="14">
    <location>
        <begin position="1"/>
        <end position="31"/>
    </location>
</feature>
<evidence type="ECO:0000256" key="10">
    <source>
        <dbReference type="ARBA" id="ARBA00023288"/>
    </source>
</evidence>
<evidence type="ECO:0000256" key="13">
    <source>
        <dbReference type="SAM" id="Phobius"/>
    </source>
</evidence>
<feature type="region of interest" description="Disordered" evidence="12">
    <location>
        <begin position="529"/>
        <end position="551"/>
    </location>
</feature>
<name>A0A5N6RRX6_9ROSI</name>
<keyword evidence="13" id="KW-1133">Transmembrane helix</keyword>
<dbReference type="FunFam" id="3.80.10.10:FF:000269">
    <property type="entry name" value="Piriformospora indica-insensitive protein 2"/>
    <property type="match status" value="1"/>
</dbReference>
<evidence type="ECO:0000256" key="1">
    <source>
        <dbReference type="ARBA" id="ARBA00004609"/>
    </source>
</evidence>
<dbReference type="FunFam" id="3.80.10.10:FF:000375">
    <property type="entry name" value="Piriformospora indica-insensitive protein 2"/>
    <property type="match status" value="1"/>
</dbReference>
<proteinExistence type="inferred from homology"/>
<dbReference type="FunFam" id="3.80.10.10:FF:000299">
    <property type="entry name" value="Piriformospora indica-insensitive protein 2"/>
    <property type="match status" value="1"/>
</dbReference>
<comment type="similarity">
    <text evidence="11">Belongs to the early nodulin-like (ENODL) family.</text>
</comment>
<dbReference type="PANTHER" id="PTHR48054:SF23">
    <property type="entry name" value="PIRIFORMOSPORA INDICA-INSENSITIVE PROTEIN 2-LIKE"/>
    <property type="match status" value="1"/>
</dbReference>
<keyword evidence="9" id="KW-0325">Glycoprotein</keyword>
<feature type="domain" description="Phytocyanin" evidence="15">
    <location>
        <begin position="433"/>
        <end position="528"/>
    </location>
</feature>